<dbReference type="PIRSF" id="PIRSF000410">
    <property type="entry name" value="CheR"/>
    <property type="match status" value="1"/>
</dbReference>
<dbReference type="InterPro" id="IPR050903">
    <property type="entry name" value="Bact_Chemotaxis_MeTrfase"/>
</dbReference>
<keyword evidence="9" id="KW-1185">Reference proteome</keyword>
<dbReference type="InterPro" id="IPR036804">
    <property type="entry name" value="CheR_N_sf"/>
</dbReference>
<feature type="binding site" evidence="6">
    <location>
        <position position="82"/>
    </location>
    <ligand>
        <name>S-adenosyl-L-methionine</name>
        <dbReference type="ChEBI" id="CHEBI:59789"/>
    </ligand>
</feature>
<keyword evidence="3 5" id="KW-0808">Transferase</keyword>
<gene>
    <name evidence="8" type="ORF">SAMN04489708_102206</name>
</gene>
<evidence type="ECO:0000256" key="1">
    <source>
        <dbReference type="ARBA" id="ARBA00001541"/>
    </source>
</evidence>
<dbReference type="InterPro" id="IPR029063">
    <property type="entry name" value="SAM-dependent_MTases_sf"/>
</dbReference>
<feature type="binding site" evidence="6">
    <location>
        <position position="115"/>
    </location>
    <ligand>
        <name>S-adenosyl-L-methionine</name>
        <dbReference type="ChEBI" id="CHEBI:59789"/>
    </ligand>
</feature>
<feature type="binding site" evidence="6">
    <location>
        <position position="138"/>
    </location>
    <ligand>
        <name>S-adenosyl-L-methionine</name>
        <dbReference type="ChEBI" id="CHEBI:59789"/>
    </ligand>
</feature>
<evidence type="ECO:0000256" key="3">
    <source>
        <dbReference type="ARBA" id="ARBA00022679"/>
    </source>
</evidence>
<dbReference type="InterPro" id="IPR000780">
    <property type="entry name" value="CheR_MeTrfase"/>
</dbReference>
<evidence type="ECO:0000256" key="4">
    <source>
        <dbReference type="ARBA" id="ARBA00022691"/>
    </source>
</evidence>
<dbReference type="CDD" id="cd02440">
    <property type="entry name" value="AdoMet_MTases"/>
    <property type="match status" value="1"/>
</dbReference>
<feature type="binding site" evidence="6">
    <location>
        <position position="78"/>
    </location>
    <ligand>
        <name>S-adenosyl-L-methionine</name>
        <dbReference type="ChEBI" id="CHEBI:59789"/>
    </ligand>
</feature>
<accession>A0A1H0LJ29</accession>
<feature type="binding site" evidence="6">
    <location>
        <begin position="213"/>
        <end position="214"/>
    </location>
    <ligand>
        <name>S-adenosyl-L-methionine</name>
        <dbReference type="ChEBI" id="CHEBI:59789"/>
    </ligand>
</feature>
<name>A0A1H0LJ29_9BURK</name>
<evidence type="ECO:0000259" key="7">
    <source>
        <dbReference type="PROSITE" id="PS50123"/>
    </source>
</evidence>
<evidence type="ECO:0000256" key="2">
    <source>
        <dbReference type="ARBA" id="ARBA00022603"/>
    </source>
</evidence>
<dbReference type="EMBL" id="FNJL01000002">
    <property type="protein sequence ID" value="SDO68031.1"/>
    <property type="molecule type" value="Genomic_DNA"/>
</dbReference>
<dbReference type="InterPro" id="IPR026024">
    <property type="entry name" value="Chemotaxis_MeTrfase_CheR"/>
</dbReference>
<dbReference type="PRINTS" id="PR00996">
    <property type="entry name" value="CHERMTFRASE"/>
</dbReference>
<feature type="binding site" evidence="6">
    <location>
        <begin position="196"/>
        <end position="197"/>
    </location>
    <ligand>
        <name>S-adenosyl-L-methionine</name>
        <dbReference type="ChEBI" id="CHEBI:59789"/>
    </ligand>
</feature>
<feature type="domain" description="CheR-type methyltransferase" evidence="7">
    <location>
        <begin position="1"/>
        <end position="267"/>
    </location>
</feature>
<dbReference type="OrthoDB" id="9816309at2"/>
<comment type="catalytic activity">
    <reaction evidence="1 5">
        <text>L-glutamyl-[protein] + S-adenosyl-L-methionine = [protein]-L-glutamate 5-O-methyl ester + S-adenosyl-L-homocysteine</text>
        <dbReference type="Rhea" id="RHEA:24452"/>
        <dbReference type="Rhea" id="RHEA-COMP:10208"/>
        <dbReference type="Rhea" id="RHEA-COMP:10311"/>
        <dbReference type="ChEBI" id="CHEBI:29973"/>
        <dbReference type="ChEBI" id="CHEBI:57856"/>
        <dbReference type="ChEBI" id="CHEBI:59789"/>
        <dbReference type="ChEBI" id="CHEBI:82795"/>
        <dbReference type="EC" id="2.1.1.80"/>
    </reaction>
</comment>
<keyword evidence="4 5" id="KW-0949">S-adenosyl-L-methionine</keyword>
<dbReference type="Gene3D" id="3.40.50.150">
    <property type="entry name" value="Vaccinia Virus protein VP39"/>
    <property type="match status" value="1"/>
</dbReference>
<dbReference type="Pfam" id="PF01739">
    <property type="entry name" value="CheR"/>
    <property type="match status" value="1"/>
</dbReference>
<dbReference type="PANTHER" id="PTHR24422">
    <property type="entry name" value="CHEMOTAXIS PROTEIN METHYLTRANSFERASE"/>
    <property type="match status" value="1"/>
</dbReference>
<organism evidence="8 9">
    <name type="scientific">Paracidovorax cattleyae</name>
    <dbReference type="NCBI Taxonomy" id="80868"/>
    <lineage>
        <taxon>Bacteria</taxon>
        <taxon>Pseudomonadati</taxon>
        <taxon>Pseudomonadota</taxon>
        <taxon>Betaproteobacteria</taxon>
        <taxon>Burkholderiales</taxon>
        <taxon>Comamonadaceae</taxon>
        <taxon>Paracidovorax</taxon>
    </lineage>
</organism>
<evidence type="ECO:0000313" key="8">
    <source>
        <dbReference type="EMBL" id="SDO68031.1"/>
    </source>
</evidence>
<comment type="function">
    <text evidence="5">Methylation of the membrane-bound methyl-accepting chemotaxis proteins (MCP) to form gamma-glutamyl methyl ester residues in MCP.</text>
</comment>
<dbReference type="Pfam" id="PF03705">
    <property type="entry name" value="CheR_N"/>
    <property type="match status" value="1"/>
</dbReference>
<dbReference type="Proteomes" id="UP000199317">
    <property type="component" value="Unassembled WGS sequence"/>
</dbReference>
<sequence length="267" mass="29798">MPSRTISDLEFGHFQRFIFDAAGITLSPAKKALVCGRLAKRLHATQMAGYAEYFALLQSGQDPAEVQMAVDLLTTNETYFFRESRHFDLLRSAAQQPGATSPFRVWSAASSSGEEAYSIAMVLADCRGGQSFEVVGTDISTRMLDKARTGHYPEQRARQIPQPYLRRFCLKGQGPQAGTLLVARELRQKVRFLHANLNTKLPDLGSFDVVFLRNVMIYFNGETKRDVVARVISFIRPGGYLYIGHSESLHGIDSAMVQIAPSVYRKP</sequence>
<evidence type="ECO:0000256" key="5">
    <source>
        <dbReference type="PIRNR" id="PIRNR000410"/>
    </source>
</evidence>
<dbReference type="Gene3D" id="1.10.155.10">
    <property type="entry name" value="Chemotaxis receptor methyltransferase CheR, N-terminal domain"/>
    <property type="match status" value="1"/>
</dbReference>
<dbReference type="PROSITE" id="PS50123">
    <property type="entry name" value="CHER"/>
    <property type="match status" value="1"/>
</dbReference>
<evidence type="ECO:0000256" key="6">
    <source>
        <dbReference type="PIRSR" id="PIRSR000410-1"/>
    </source>
</evidence>
<dbReference type="PANTHER" id="PTHR24422:SF26">
    <property type="entry name" value="CHEMOTAXIS PROTEIN METHYLTRANSFERASE"/>
    <property type="match status" value="1"/>
</dbReference>
<evidence type="ECO:0000313" key="9">
    <source>
        <dbReference type="Proteomes" id="UP000199317"/>
    </source>
</evidence>
<dbReference type="InterPro" id="IPR022642">
    <property type="entry name" value="CheR_C"/>
</dbReference>
<proteinExistence type="predicted"/>
<dbReference type="InterPro" id="IPR022641">
    <property type="entry name" value="CheR_N"/>
</dbReference>
<protein>
    <recommendedName>
        <fullName evidence="5">Chemotaxis protein methyltransferase</fullName>
        <ecNumber evidence="5">2.1.1.80</ecNumber>
    </recommendedName>
</protein>
<keyword evidence="2 5" id="KW-0489">Methyltransferase</keyword>
<dbReference type="SMART" id="SM00138">
    <property type="entry name" value="MeTrc"/>
    <property type="match status" value="1"/>
</dbReference>
<reference evidence="9" key="1">
    <citation type="submission" date="2016-10" db="EMBL/GenBank/DDBJ databases">
        <authorList>
            <person name="Varghese N."/>
            <person name="Submissions S."/>
        </authorList>
    </citation>
    <scope>NUCLEOTIDE SEQUENCE [LARGE SCALE GENOMIC DNA]</scope>
    <source>
        <strain evidence="9">DSM 17101</strain>
    </source>
</reference>
<dbReference type="SUPFAM" id="SSF53335">
    <property type="entry name" value="S-adenosyl-L-methionine-dependent methyltransferases"/>
    <property type="match status" value="1"/>
</dbReference>
<dbReference type="EC" id="2.1.1.80" evidence="5"/>
<feature type="binding site" evidence="6">
    <location>
        <position position="76"/>
    </location>
    <ligand>
        <name>S-adenosyl-L-methionine</name>
        <dbReference type="ChEBI" id="CHEBI:59789"/>
    </ligand>
</feature>
<dbReference type="GO" id="GO:0032259">
    <property type="term" value="P:methylation"/>
    <property type="evidence" value="ECO:0007669"/>
    <property type="project" value="UniProtKB-KW"/>
</dbReference>
<dbReference type="SUPFAM" id="SSF47757">
    <property type="entry name" value="Chemotaxis receptor methyltransferase CheR, N-terminal domain"/>
    <property type="match status" value="1"/>
</dbReference>
<dbReference type="GO" id="GO:0008983">
    <property type="term" value="F:protein-glutamate O-methyltransferase activity"/>
    <property type="evidence" value="ECO:0007669"/>
    <property type="project" value="UniProtKB-EC"/>
</dbReference>
<dbReference type="AlphaFoldDB" id="A0A1H0LJ29"/>
<dbReference type="RefSeq" id="WP_092832120.1">
    <property type="nucleotide sequence ID" value="NZ_FNJL01000002.1"/>
</dbReference>